<dbReference type="GO" id="GO:0005783">
    <property type="term" value="C:endoplasmic reticulum"/>
    <property type="evidence" value="ECO:0007669"/>
    <property type="project" value="TreeGrafter"/>
</dbReference>
<organism evidence="2">
    <name type="scientific">Mytilinidion resinicola</name>
    <dbReference type="NCBI Taxonomy" id="574789"/>
    <lineage>
        <taxon>Eukaryota</taxon>
        <taxon>Fungi</taxon>
        <taxon>Dikarya</taxon>
        <taxon>Ascomycota</taxon>
        <taxon>Pezizomycotina</taxon>
        <taxon>Dothideomycetes</taxon>
        <taxon>Pleosporomycetidae</taxon>
        <taxon>Mytilinidiales</taxon>
        <taxon>Mytilinidiaceae</taxon>
        <taxon>Mytilinidion</taxon>
    </lineage>
</organism>
<evidence type="ECO:0000313" key="2">
    <source>
        <dbReference type="EMBL" id="KAF2815471.1"/>
    </source>
</evidence>
<feature type="transmembrane region" description="Helical" evidence="1">
    <location>
        <begin position="598"/>
        <end position="623"/>
    </location>
</feature>
<keyword evidence="3" id="KW-1185">Reference proteome</keyword>
<protein>
    <submittedName>
        <fullName evidence="2 4">N-acetylglucosaminyl transferase component Gpi1</fullName>
    </submittedName>
</protein>
<sequence length="810" mass="91864">MHPFSILTAGIFVAGYSTARWDLVTRLYELAIFAWDHGVVTRAAKGFAILSVFFFLFILPIERLASREIDLVTQTPGLVLGERYVDMVTNNGLMRIFWPSDAPTTPASGVLVGWRNSELDVFVVAILQDVELRSVEHALRMGILYRNSPHPISHIFDRCGQSTLQVLGTINPQSPPASFNAALLVAFNDSSSRFPRLFCPNDCDITLQFILYCRPHPTRMQYLSLKQISLALGDKPEQVGKWDPAFEGVEAREEEERQRKKKLVEKLRLHSVVIHPPSQKELSLPTIIDQVNCSFELNALLQKNVGLIGTRARRALSVSETVVKSANDLWDYVLMGFWYVAAVWLYPLIAKLFILGLIAHRVAGEVIMRVLEWRLSPDSAALKDLSATAQQVDIRLQQFCYWPIQYLTLRKRKGNWESITNSHPEYIRFYNSLWLVANDVIIGIALGSYIIENHVYVASQVDKIFTTWSIEGLRRTISWLMEWPGGLKLNNQLAEFLGDLFLWVIDHWSASMTLLRPFLPAVIHFIGFSSFAGATMPISLFSDLVSLLTLHIYSFYIASARIFNWQLTIIFSLFHLFRGKKRNVLRNRIDSCDYDLDQLLLGTILFTLLFFLLPTVCVFYLTFTSARMAIISLKATLDTMLACLNHFPLFALMLRIKDSRRLPGGIRFDLQDTRSASLPEQNLSAPTSYIVLKSIPLPLTAMFNEYFELSNRLQKHYLCLGVFLCLVTGRFVPPIHRKNLYSLQYSMLPARRAGIVELWTKLTDNVNASKPAAPGMNGFSNKKWPNGNIKRGGPGSSTIWAARQRNGGIG</sequence>
<dbReference type="GO" id="GO:0016740">
    <property type="term" value="F:transferase activity"/>
    <property type="evidence" value="ECO:0007669"/>
    <property type="project" value="UniProtKB-KW"/>
</dbReference>
<dbReference type="Pfam" id="PF05024">
    <property type="entry name" value="Gpi1"/>
    <property type="match status" value="1"/>
</dbReference>
<keyword evidence="1" id="KW-0812">Transmembrane</keyword>
<feature type="transmembrane region" description="Helical" evidence="1">
    <location>
        <begin position="553"/>
        <end position="577"/>
    </location>
</feature>
<evidence type="ECO:0000256" key="1">
    <source>
        <dbReference type="SAM" id="Phobius"/>
    </source>
</evidence>
<keyword evidence="1" id="KW-0472">Membrane</keyword>
<keyword evidence="1" id="KW-1133">Transmembrane helix</keyword>
<dbReference type="PANTHER" id="PTHR21329:SF3">
    <property type="entry name" value="PHOSPHATIDYLINOSITOL N-ACETYLGLUCOSAMINYLTRANSFERASE SUBUNIT Q"/>
    <property type="match status" value="1"/>
</dbReference>
<dbReference type="GO" id="GO:0016020">
    <property type="term" value="C:membrane"/>
    <property type="evidence" value="ECO:0007669"/>
    <property type="project" value="InterPro"/>
</dbReference>
<reference evidence="4" key="2">
    <citation type="submission" date="2020-04" db="EMBL/GenBank/DDBJ databases">
        <authorList>
            <consortium name="NCBI Genome Project"/>
        </authorList>
    </citation>
    <scope>NUCLEOTIDE SEQUENCE</scope>
    <source>
        <strain evidence="4">CBS 304.34</strain>
    </source>
</reference>
<evidence type="ECO:0000313" key="4">
    <source>
        <dbReference type="RefSeq" id="XP_033582435.1"/>
    </source>
</evidence>
<accession>A0A6A6Z2W8</accession>
<dbReference type="EMBL" id="MU003694">
    <property type="protein sequence ID" value="KAF2815471.1"/>
    <property type="molecule type" value="Genomic_DNA"/>
</dbReference>
<dbReference type="OrthoDB" id="70250at2759"/>
<reference evidence="4" key="3">
    <citation type="submission" date="2025-04" db="UniProtKB">
        <authorList>
            <consortium name="RefSeq"/>
        </authorList>
    </citation>
    <scope>IDENTIFICATION</scope>
    <source>
        <strain evidence="4">CBS 304.34</strain>
    </source>
</reference>
<dbReference type="Proteomes" id="UP000504636">
    <property type="component" value="Unplaced"/>
</dbReference>
<evidence type="ECO:0000313" key="3">
    <source>
        <dbReference type="Proteomes" id="UP000504636"/>
    </source>
</evidence>
<dbReference type="RefSeq" id="XP_033582435.1">
    <property type="nucleotide sequence ID" value="XM_033715152.1"/>
</dbReference>
<keyword evidence="2 4" id="KW-0808">Transferase</keyword>
<name>A0A6A6Z2W8_9PEZI</name>
<proteinExistence type="predicted"/>
<dbReference type="GO" id="GO:0006506">
    <property type="term" value="P:GPI anchor biosynthetic process"/>
    <property type="evidence" value="ECO:0007669"/>
    <property type="project" value="InterPro"/>
</dbReference>
<reference evidence="2 4" key="1">
    <citation type="journal article" date="2020" name="Stud. Mycol.">
        <title>101 Dothideomycetes genomes: a test case for predicting lifestyles and emergence of pathogens.</title>
        <authorList>
            <person name="Haridas S."/>
            <person name="Albert R."/>
            <person name="Binder M."/>
            <person name="Bloem J."/>
            <person name="Labutti K."/>
            <person name="Salamov A."/>
            <person name="Andreopoulos B."/>
            <person name="Baker S."/>
            <person name="Barry K."/>
            <person name="Bills G."/>
            <person name="Bluhm B."/>
            <person name="Cannon C."/>
            <person name="Castanera R."/>
            <person name="Culley D."/>
            <person name="Daum C."/>
            <person name="Ezra D."/>
            <person name="Gonzalez J."/>
            <person name="Henrissat B."/>
            <person name="Kuo A."/>
            <person name="Liang C."/>
            <person name="Lipzen A."/>
            <person name="Lutzoni F."/>
            <person name="Magnuson J."/>
            <person name="Mondo S."/>
            <person name="Nolan M."/>
            <person name="Ohm R."/>
            <person name="Pangilinan J."/>
            <person name="Park H.-J."/>
            <person name="Ramirez L."/>
            <person name="Alfaro M."/>
            <person name="Sun H."/>
            <person name="Tritt A."/>
            <person name="Yoshinaga Y."/>
            <person name="Zwiers L.-H."/>
            <person name="Turgeon B."/>
            <person name="Goodwin S."/>
            <person name="Spatafora J."/>
            <person name="Crous P."/>
            <person name="Grigoriev I."/>
        </authorList>
    </citation>
    <scope>NUCLEOTIDE SEQUENCE</scope>
    <source>
        <strain evidence="2 4">CBS 304.34</strain>
    </source>
</reference>
<dbReference type="InterPro" id="IPR007720">
    <property type="entry name" value="PigQ/GPI1"/>
</dbReference>
<gene>
    <name evidence="2 4" type="ORF">BDZ99DRAFT_379436</name>
</gene>
<dbReference type="PANTHER" id="PTHR21329">
    <property type="entry name" value="PHOSPHATIDYLINOSITOL N-ACETYLGLUCOSAMINYLTRANSFERASE SUBUNIT Q-RELATED"/>
    <property type="match status" value="1"/>
</dbReference>
<feature type="transmembrane region" description="Helical" evidence="1">
    <location>
        <begin position="518"/>
        <end position="541"/>
    </location>
</feature>
<dbReference type="AlphaFoldDB" id="A0A6A6Z2W8"/>
<dbReference type="GeneID" id="54456045"/>